<proteinExistence type="predicted"/>
<sequence>MLAWQILEVEIAPIQGPYTQRPIESYREQIQCSSWNSGLKSRRGGVMKKKPGE</sequence>
<dbReference type="AlphaFoldDB" id="L8E8X2"/>
<accession>L8E8X2</accession>
<dbReference type="OrthoDB" id="43122at2759"/>
<reference evidence="1" key="1">
    <citation type="journal article" date="2013" name="PLoS ONE">
        <title>Direct detection of alternative open reading frames translation products in human significantly expands the proteome.</title>
        <authorList>
            <person name="Vanderperre B."/>
            <person name="Lucier J.-F."/>
            <person name="Motard J."/>
            <person name="Tremblay G."/>
            <person name="Vanderperre S."/>
            <person name="Wisztorski M."/>
            <person name="Salzet M."/>
            <person name="Boisvert F.-M."/>
            <person name="Roucou X."/>
        </authorList>
    </citation>
    <scope>NUCLEOTIDE SEQUENCE</scope>
</reference>
<protein>
    <submittedName>
        <fullName evidence="1">Alternative protein PLEKHA5</fullName>
    </submittedName>
</protein>
<name>L8E8X2_HUMAN</name>
<organism evidence="1">
    <name type="scientific">Homo sapiens</name>
    <name type="common">Human</name>
    <dbReference type="NCBI Taxonomy" id="9606"/>
    <lineage>
        <taxon>Eukaryota</taxon>
        <taxon>Metazoa</taxon>
        <taxon>Chordata</taxon>
        <taxon>Craniata</taxon>
        <taxon>Vertebrata</taxon>
        <taxon>Euteleostomi</taxon>
        <taxon>Mammalia</taxon>
        <taxon>Eutheria</taxon>
        <taxon>Euarchontoglires</taxon>
        <taxon>Primates</taxon>
        <taxon>Haplorrhini</taxon>
        <taxon>Catarrhini</taxon>
        <taxon>Hominidae</taxon>
        <taxon>Homo</taxon>
    </lineage>
</organism>
<dbReference type="EMBL" id="HF584112">
    <property type="protein sequence ID" value="CCQ43609.1"/>
    <property type="molecule type" value="Genomic_DNA"/>
</dbReference>
<dbReference type="ChiTaRS" id="PLEKHA5">
    <property type="organism name" value="human"/>
</dbReference>
<gene>
    <name evidence="1" type="primary">PLEKHA5</name>
</gene>
<evidence type="ECO:0000313" key="1">
    <source>
        <dbReference type="EMBL" id="CCQ43609.1"/>
    </source>
</evidence>